<reference evidence="2" key="1">
    <citation type="journal article" date="2022" name="Mol. Ecol. Resour.">
        <title>The genomes of chicory, endive, great burdock and yacon provide insights into Asteraceae palaeo-polyploidization history and plant inulin production.</title>
        <authorList>
            <person name="Fan W."/>
            <person name="Wang S."/>
            <person name="Wang H."/>
            <person name="Wang A."/>
            <person name="Jiang F."/>
            <person name="Liu H."/>
            <person name="Zhao H."/>
            <person name="Xu D."/>
            <person name="Zhang Y."/>
        </authorList>
    </citation>
    <scope>NUCLEOTIDE SEQUENCE [LARGE SCALE GENOMIC DNA]</scope>
    <source>
        <strain evidence="2">cv. Niubang</strain>
    </source>
</reference>
<accession>A0ACB8XKV7</accession>
<dbReference type="Proteomes" id="UP001055879">
    <property type="component" value="Linkage Group LG17"/>
</dbReference>
<gene>
    <name evidence="1" type="ORF">L6452_43380</name>
</gene>
<organism evidence="1 2">
    <name type="scientific">Arctium lappa</name>
    <name type="common">Greater burdock</name>
    <name type="synonym">Lappa major</name>
    <dbReference type="NCBI Taxonomy" id="4217"/>
    <lineage>
        <taxon>Eukaryota</taxon>
        <taxon>Viridiplantae</taxon>
        <taxon>Streptophyta</taxon>
        <taxon>Embryophyta</taxon>
        <taxon>Tracheophyta</taxon>
        <taxon>Spermatophyta</taxon>
        <taxon>Magnoliopsida</taxon>
        <taxon>eudicotyledons</taxon>
        <taxon>Gunneridae</taxon>
        <taxon>Pentapetalae</taxon>
        <taxon>asterids</taxon>
        <taxon>campanulids</taxon>
        <taxon>Asterales</taxon>
        <taxon>Asteraceae</taxon>
        <taxon>Carduoideae</taxon>
        <taxon>Cardueae</taxon>
        <taxon>Arctiinae</taxon>
        <taxon>Arctium</taxon>
    </lineage>
</organism>
<evidence type="ECO:0000313" key="2">
    <source>
        <dbReference type="Proteomes" id="UP001055879"/>
    </source>
</evidence>
<evidence type="ECO:0000313" key="1">
    <source>
        <dbReference type="EMBL" id="KAI3668303.1"/>
    </source>
</evidence>
<protein>
    <submittedName>
        <fullName evidence="1">Uncharacterized protein</fullName>
    </submittedName>
</protein>
<sequence>MARVKGDVLLASYWRRRGYKRLGTSSSSQGSKRGRRWSWRIRITPKLKLRYFNPNKFLIGLHDAYVRMMMRLANSRVVAISTGYGLNAMSPFGMTLTKEYDDKMIIQMYMKSLVVGQTPQQIIS</sequence>
<comment type="caution">
    <text evidence="1">The sequence shown here is derived from an EMBL/GenBank/DDBJ whole genome shotgun (WGS) entry which is preliminary data.</text>
</comment>
<reference evidence="1 2" key="2">
    <citation type="journal article" date="2022" name="Mol. Ecol. Resour.">
        <title>The genomes of chicory, endive, great burdock and yacon provide insights into Asteraceae paleo-polyploidization history and plant inulin production.</title>
        <authorList>
            <person name="Fan W."/>
            <person name="Wang S."/>
            <person name="Wang H."/>
            <person name="Wang A."/>
            <person name="Jiang F."/>
            <person name="Liu H."/>
            <person name="Zhao H."/>
            <person name="Xu D."/>
            <person name="Zhang Y."/>
        </authorList>
    </citation>
    <scope>NUCLEOTIDE SEQUENCE [LARGE SCALE GENOMIC DNA]</scope>
    <source>
        <strain evidence="2">cv. Niubang</strain>
    </source>
</reference>
<proteinExistence type="predicted"/>
<name>A0ACB8XKV7_ARCLA</name>
<dbReference type="EMBL" id="CM042063">
    <property type="protein sequence ID" value="KAI3668303.1"/>
    <property type="molecule type" value="Genomic_DNA"/>
</dbReference>
<keyword evidence="2" id="KW-1185">Reference proteome</keyword>